<dbReference type="InterPro" id="IPR000795">
    <property type="entry name" value="T_Tr_GTP-bd_dom"/>
</dbReference>
<dbReference type="Proteomes" id="UP000192223">
    <property type="component" value="Unplaced"/>
</dbReference>
<comment type="function">
    <text evidence="9">One of the essential components for the initiation of protein synthesis. Protects formylmethionyl-tRNA from spontaneous hydrolysis and promotes its binding to the 30S ribosomal subunits. Also involved in the hydrolysis of GTP during the formation of the 70S ribosomal complex.</text>
</comment>
<keyword evidence="5" id="KW-0648">Protein biosynthesis</keyword>
<keyword evidence="11" id="KW-0175">Coiled coil</keyword>
<dbReference type="FunFam" id="2.40.30.10:FF:000008">
    <property type="entry name" value="Translation initiation factor IF-2"/>
    <property type="match status" value="1"/>
</dbReference>
<evidence type="ECO:0000313" key="17">
    <source>
        <dbReference type="RefSeq" id="XP_025830248.1"/>
    </source>
</evidence>
<proteinExistence type="inferred from homology"/>
<dbReference type="CDD" id="cd03702">
    <property type="entry name" value="IF2_mtIF2_II"/>
    <property type="match status" value="1"/>
</dbReference>
<dbReference type="FunFam" id="3.40.50.300:FF:000019">
    <property type="entry name" value="Translation initiation factor IF-2"/>
    <property type="match status" value="1"/>
</dbReference>
<keyword evidence="3 15" id="KW-0396">Initiation factor</keyword>
<dbReference type="AlphaFoldDB" id="A0A1W4XKQ0"/>
<dbReference type="KEGG" id="apln:108742579"/>
<feature type="domain" description="Tr-type G" evidence="13">
    <location>
        <begin position="166"/>
        <end position="340"/>
    </location>
</feature>
<dbReference type="PROSITE" id="PS51722">
    <property type="entry name" value="G_TR_2"/>
    <property type="match status" value="1"/>
</dbReference>
<evidence type="ECO:0000313" key="16">
    <source>
        <dbReference type="RefSeq" id="XP_025830247.1"/>
    </source>
</evidence>
<dbReference type="InterPro" id="IPR023115">
    <property type="entry name" value="TIF_IF2_dom3"/>
</dbReference>
<dbReference type="GO" id="GO:0005739">
    <property type="term" value="C:mitochondrion"/>
    <property type="evidence" value="ECO:0007669"/>
    <property type="project" value="UniProtKB-SubCell"/>
</dbReference>
<dbReference type="InterPro" id="IPR036925">
    <property type="entry name" value="TIF_IF2_dom3_sf"/>
</dbReference>
<dbReference type="RefSeq" id="XP_025830248.1">
    <property type="nucleotide sequence ID" value="XM_025974463.1"/>
</dbReference>
<evidence type="ECO:0000256" key="6">
    <source>
        <dbReference type="ARBA" id="ARBA00022946"/>
    </source>
</evidence>
<protein>
    <recommendedName>
        <fullName evidence="10">Translation initiation factor IF-2, mitochondrial</fullName>
    </recommendedName>
</protein>
<evidence type="ECO:0000256" key="4">
    <source>
        <dbReference type="ARBA" id="ARBA00022741"/>
    </source>
</evidence>
<evidence type="ECO:0000259" key="13">
    <source>
        <dbReference type="PROSITE" id="PS51722"/>
    </source>
</evidence>
<dbReference type="FunFam" id="3.40.50.10050:FF:000001">
    <property type="entry name" value="Translation initiation factor IF-2"/>
    <property type="match status" value="1"/>
</dbReference>
<keyword evidence="7" id="KW-0496">Mitochondrion</keyword>
<comment type="subcellular location">
    <subcellularLocation>
        <location evidence="1">Mitochondrion</location>
    </subcellularLocation>
</comment>
<accession>A0A1W4XKQ0</accession>
<dbReference type="InterPro" id="IPR005225">
    <property type="entry name" value="Small_GTP-bd"/>
</dbReference>
<evidence type="ECO:0000256" key="7">
    <source>
        <dbReference type="ARBA" id="ARBA00023128"/>
    </source>
</evidence>
<comment type="similarity">
    <text evidence="2">Belongs to the TRAFAC class translation factor GTPase superfamily. Classic translation factor GTPase family. IF-2 subfamily.</text>
</comment>
<dbReference type="CTD" id="43382"/>
<dbReference type="RefSeq" id="XP_018333347.1">
    <property type="nucleotide sequence ID" value="XM_018477845.2"/>
</dbReference>
<name>A0A1W4XKQ0_AGRPL</name>
<evidence type="ECO:0000256" key="12">
    <source>
        <dbReference type="SAM" id="MobiDB-lite"/>
    </source>
</evidence>
<evidence type="ECO:0000313" key="15">
    <source>
        <dbReference type="RefSeq" id="XP_018333347.1"/>
    </source>
</evidence>
<dbReference type="Pfam" id="PF00009">
    <property type="entry name" value="GTP_EFTU"/>
    <property type="match status" value="1"/>
</dbReference>
<feature type="coiled-coil region" evidence="11">
    <location>
        <begin position="427"/>
        <end position="472"/>
    </location>
</feature>
<dbReference type="Pfam" id="PF22042">
    <property type="entry name" value="EF-G_D2"/>
    <property type="match status" value="1"/>
</dbReference>
<dbReference type="Pfam" id="PF11987">
    <property type="entry name" value="IF-2"/>
    <property type="match status" value="1"/>
</dbReference>
<dbReference type="GO" id="GO:0005525">
    <property type="term" value="F:GTP binding"/>
    <property type="evidence" value="ECO:0007669"/>
    <property type="project" value="UniProtKB-KW"/>
</dbReference>
<dbReference type="CDD" id="cd01887">
    <property type="entry name" value="IF2_eIF5B"/>
    <property type="match status" value="1"/>
</dbReference>
<keyword evidence="14" id="KW-1185">Reference proteome</keyword>
<dbReference type="NCBIfam" id="TIGR00487">
    <property type="entry name" value="IF-2"/>
    <property type="match status" value="1"/>
</dbReference>
<dbReference type="GO" id="GO:0003743">
    <property type="term" value="F:translation initiation factor activity"/>
    <property type="evidence" value="ECO:0007669"/>
    <property type="project" value="UniProtKB-KW"/>
</dbReference>
<dbReference type="SUPFAM" id="SSF52156">
    <property type="entry name" value="Initiation factor IF2/eIF5b, domain 3"/>
    <property type="match status" value="1"/>
</dbReference>
<keyword evidence="4" id="KW-0547">Nucleotide-binding</keyword>
<dbReference type="PANTHER" id="PTHR43381">
    <property type="entry name" value="TRANSLATION INITIATION FACTOR IF-2-RELATED"/>
    <property type="match status" value="1"/>
</dbReference>
<organism evidence="14 15">
    <name type="scientific">Agrilus planipennis</name>
    <name type="common">Emerald ash borer</name>
    <name type="synonym">Agrilus marcopoli</name>
    <dbReference type="NCBI Taxonomy" id="224129"/>
    <lineage>
        <taxon>Eukaryota</taxon>
        <taxon>Metazoa</taxon>
        <taxon>Ecdysozoa</taxon>
        <taxon>Arthropoda</taxon>
        <taxon>Hexapoda</taxon>
        <taxon>Insecta</taxon>
        <taxon>Pterygota</taxon>
        <taxon>Neoptera</taxon>
        <taxon>Endopterygota</taxon>
        <taxon>Coleoptera</taxon>
        <taxon>Polyphaga</taxon>
        <taxon>Elateriformia</taxon>
        <taxon>Buprestoidea</taxon>
        <taxon>Buprestidae</taxon>
        <taxon>Agrilinae</taxon>
        <taxon>Agrilus</taxon>
    </lineage>
</organism>
<dbReference type="InterPro" id="IPR009000">
    <property type="entry name" value="Transl_B-barrel_sf"/>
</dbReference>
<reference evidence="15 16" key="1">
    <citation type="submission" date="2025-04" db="UniProtKB">
        <authorList>
            <consortium name="RefSeq"/>
        </authorList>
    </citation>
    <scope>IDENTIFICATION</scope>
    <source>
        <tissue evidence="15 16">Entire body</tissue>
    </source>
</reference>
<keyword evidence="8" id="KW-0342">GTP-binding</keyword>
<dbReference type="InterPro" id="IPR027417">
    <property type="entry name" value="P-loop_NTPase"/>
</dbReference>
<dbReference type="SUPFAM" id="SSF50447">
    <property type="entry name" value="Translation proteins"/>
    <property type="match status" value="2"/>
</dbReference>
<evidence type="ECO:0000313" key="14">
    <source>
        <dbReference type="Proteomes" id="UP000192223"/>
    </source>
</evidence>
<evidence type="ECO:0000256" key="1">
    <source>
        <dbReference type="ARBA" id="ARBA00004173"/>
    </source>
</evidence>
<dbReference type="InterPro" id="IPR044145">
    <property type="entry name" value="IF2_II"/>
</dbReference>
<dbReference type="STRING" id="224129.A0A1W4XKQ0"/>
<dbReference type="PANTHER" id="PTHR43381:SF20">
    <property type="entry name" value="TRANSLATION INITIATION FACTOR IF-2, MITOCHONDRIAL"/>
    <property type="match status" value="1"/>
</dbReference>
<dbReference type="GO" id="GO:0003924">
    <property type="term" value="F:GTPase activity"/>
    <property type="evidence" value="ECO:0007669"/>
    <property type="project" value="InterPro"/>
</dbReference>
<dbReference type="Gene3D" id="2.40.30.10">
    <property type="entry name" value="Translation factors"/>
    <property type="match status" value="2"/>
</dbReference>
<dbReference type="SUPFAM" id="SSF52540">
    <property type="entry name" value="P-loop containing nucleoside triphosphate hydrolases"/>
    <property type="match status" value="1"/>
</dbReference>
<dbReference type="InterPro" id="IPR015760">
    <property type="entry name" value="TIF_IF2"/>
</dbReference>
<dbReference type="Gene3D" id="3.40.50.10050">
    <property type="entry name" value="Translation initiation factor IF- 2, domain 3"/>
    <property type="match status" value="1"/>
</dbReference>
<dbReference type="InterPro" id="IPR000178">
    <property type="entry name" value="TF_IF2_bacterial-like"/>
</dbReference>
<dbReference type="Gene3D" id="3.40.50.300">
    <property type="entry name" value="P-loop containing nucleotide triphosphate hydrolases"/>
    <property type="match status" value="1"/>
</dbReference>
<dbReference type="GeneID" id="108742579"/>
<gene>
    <name evidence="15 16 17" type="primary">LOC108742579</name>
</gene>
<dbReference type="InterPro" id="IPR053905">
    <property type="entry name" value="EF-G-like_DII"/>
</dbReference>
<evidence type="ECO:0000256" key="3">
    <source>
        <dbReference type="ARBA" id="ARBA00022540"/>
    </source>
</evidence>
<evidence type="ECO:0000256" key="8">
    <source>
        <dbReference type="ARBA" id="ARBA00023134"/>
    </source>
</evidence>
<evidence type="ECO:0000256" key="10">
    <source>
        <dbReference type="ARBA" id="ARBA00044200"/>
    </source>
</evidence>
<dbReference type="OrthoDB" id="361630at2759"/>
<evidence type="ECO:0000256" key="9">
    <source>
        <dbReference type="ARBA" id="ARBA00025162"/>
    </source>
</evidence>
<feature type="region of interest" description="Disordered" evidence="12">
    <location>
        <begin position="474"/>
        <end position="496"/>
    </location>
</feature>
<evidence type="ECO:0000256" key="11">
    <source>
        <dbReference type="SAM" id="Coils"/>
    </source>
</evidence>
<sequence length="706" mass="79267">MAFCKQFSRLISLKNLIQARALHHPFRKEVHEDIHKRVWIVFLTEHSLHTSNCIFKRRKTNEERKAGAIKGLPPKSKAEVISIWPNITASELSEVLNSDLQYVYDIFLGSVNKPYQIISNMKELQLALHRAGKRMRIIGKPKNNIEKIKDADVYPRPPAPKSALKPRPPIVTVMGHVDHGKTTLLDALRQSNVVQQEFGGITQHIGAFSVTLFSGAKVTFLDTPGHAAFTSMRARGANITDIVVLVVAADDGVMEQTLESIRMAREARVPILVAINKIDSHKADVERTEQMLVEAGIQVERLGGDVQAVPISALKQVNLDKLTEALVLQAEVMEIGADPTGPVEATVIDSKIHKYRGRLCTVVVQRGTLKKGDILIADTCFAKVRALKDEKGNILESVAPGFPAEIEGWRDLPPAGELVLQVDSEKRAKSAIRAREEKKELKRAEEDLKYIKEKEEQHLREYKKKLQLKQKIGRRRLKSEGPRKPEIAPESGPPTFHVVVKGDVDGTVEAILDTLDTYESEDVKLSLIHFDVGSVTENDVELAEMFKGTIYAFNVDIPLPIQQMADNVGVPVKKHNVIYKLIDDVKEEINSRLPPKEVEEILGEATALQQFFINEKRKKVAVAGCRCIKGFLKKSAKYRVKRKDEVIFEGSLASMRHLKEEVDTIKNNMECGLLFSDKDFIVEPGDIIICYEKRLEPQKSDWDPGF</sequence>
<evidence type="ECO:0000256" key="2">
    <source>
        <dbReference type="ARBA" id="ARBA00007733"/>
    </source>
</evidence>
<feature type="compositionally biased region" description="Basic and acidic residues" evidence="12">
    <location>
        <begin position="478"/>
        <end position="487"/>
    </location>
</feature>
<dbReference type="RefSeq" id="XP_025830247.1">
    <property type="nucleotide sequence ID" value="XM_025974462.1"/>
</dbReference>
<keyword evidence="6" id="KW-0809">Transit peptide</keyword>
<evidence type="ECO:0000256" key="5">
    <source>
        <dbReference type="ARBA" id="ARBA00022917"/>
    </source>
</evidence>
<dbReference type="NCBIfam" id="TIGR00231">
    <property type="entry name" value="small_GTP"/>
    <property type="match status" value="1"/>
</dbReference>